<protein>
    <submittedName>
        <fullName evidence="1">Uncharacterized protein</fullName>
    </submittedName>
</protein>
<dbReference type="RefSeq" id="WP_122173403.1">
    <property type="nucleotide sequence ID" value="NZ_CADFEQ010000026.1"/>
</dbReference>
<organism evidence="1 2">
    <name type="scientific">Burkholderia stabilis</name>
    <dbReference type="NCBI Taxonomy" id="95485"/>
    <lineage>
        <taxon>Bacteria</taxon>
        <taxon>Pseudomonadati</taxon>
        <taxon>Pseudomonadota</taxon>
        <taxon>Betaproteobacteria</taxon>
        <taxon>Burkholderiales</taxon>
        <taxon>Burkholderiaceae</taxon>
        <taxon>Burkholderia</taxon>
        <taxon>Burkholderia cepacia complex</taxon>
    </lineage>
</organism>
<dbReference type="AlphaFoldDB" id="A0AAJ5NES7"/>
<keyword evidence="2" id="KW-1185">Reference proteome</keyword>
<dbReference type="Proteomes" id="UP000268684">
    <property type="component" value="Chromosome III"/>
</dbReference>
<accession>A0AAJ5NES7</accession>
<gene>
    <name evidence="1" type="ORF">BSTAB16_7148</name>
</gene>
<proteinExistence type="predicted"/>
<evidence type="ECO:0000313" key="2">
    <source>
        <dbReference type="Proteomes" id="UP000268684"/>
    </source>
</evidence>
<dbReference type="GeneID" id="71059548"/>
<reference evidence="1 2" key="1">
    <citation type="submission" date="2017-11" db="EMBL/GenBank/DDBJ databases">
        <authorList>
            <person name="Seth-Smith MB H."/>
        </authorList>
    </citation>
    <scope>NUCLEOTIDE SEQUENCE [LARGE SCALE GENOMIC DNA]</scope>
    <source>
        <strain evidence="1">E</strain>
    </source>
</reference>
<evidence type="ECO:0000313" key="1">
    <source>
        <dbReference type="EMBL" id="VBB16941.1"/>
    </source>
</evidence>
<sequence>MFAMCRFERTHDWKRTMTRGRSCMRCCRKDRTARLDASLPDFATDALALYARAIVGSIPRGRASLH</sequence>
<dbReference type="EMBL" id="LR025744">
    <property type="protein sequence ID" value="VBB16941.1"/>
    <property type="molecule type" value="Genomic_DNA"/>
</dbReference>
<name>A0AAJ5NES7_9BURK</name>